<name>A0ABQ5QL53_9ACTN</name>
<dbReference type="Pfam" id="PF00092">
    <property type="entry name" value="VWA"/>
    <property type="match status" value="1"/>
</dbReference>
<dbReference type="RefSeq" id="WP_281892092.1">
    <property type="nucleotide sequence ID" value="NZ_BSDI01000001.1"/>
</dbReference>
<dbReference type="InterPro" id="IPR002035">
    <property type="entry name" value="VWF_A"/>
</dbReference>
<keyword evidence="5" id="KW-1185">Reference proteome</keyword>
<dbReference type="Gene3D" id="3.40.50.410">
    <property type="entry name" value="von Willebrand factor, type A domain"/>
    <property type="match status" value="1"/>
</dbReference>
<gene>
    <name evidence="4" type="ORF">Pa4123_04900</name>
</gene>
<evidence type="ECO:0000259" key="3">
    <source>
        <dbReference type="PROSITE" id="PS50234"/>
    </source>
</evidence>
<dbReference type="InterPro" id="IPR022156">
    <property type="entry name" value="Uncharacterised_YfbK_N"/>
</dbReference>
<feature type="compositionally biased region" description="Acidic residues" evidence="1">
    <location>
        <begin position="49"/>
        <end position="58"/>
    </location>
</feature>
<dbReference type="Proteomes" id="UP001144280">
    <property type="component" value="Unassembled WGS sequence"/>
</dbReference>
<feature type="chain" id="PRO_5046537299" description="VWFA domain-containing protein" evidence="2">
    <location>
        <begin position="26"/>
        <end position="490"/>
    </location>
</feature>
<dbReference type="InterPro" id="IPR036465">
    <property type="entry name" value="vWFA_dom_sf"/>
</dbReference>
<reference evidence="4" key="1">
    <citation type="submission" date="2022-12" db="EMBL/GenBank/DDBJ databases">
        <title>New Phytohabitans aurantiacus sp. RD004123 nov., an actinomycete isolated from soil.</title>
        <authorList>
            <person name="Triningsih D.W."/>
            <person name="Harunari E."/>
            <person name="Igarashi Y."/>
        </authorList>
    </citation>
    <scope>NUCLEOTIDE SEQUENCE</scope>
    <source>
        <strain evidence="4">RD004123</strain>
    </source>
</reference>
<feature type="domain" description="VWFA" evidence="3">
    <location>
        <begin position="151"/>
        <end position="328"/>
    </location>
</feature>
<dbReference type="PROSITE" id="PS50234">
    <property type="entry name" value="VWFA"/>
    <property type="match status" value="1"/>
</dbReference>
<evidence type="ECO:0000313" key="5">
    <source>
        <dbReference type="Proteomes" id="UP001144280"/>
    </source>
</evidence>
<keyword evidence="2" id="KW-0732">Signal</keyword>
<dbReference type="EMBL" id="BSDI01000001">
    <property type="protein sequence ID" value="GLH95218.1"/>
    <property type="molecule type" value="Genomic_DNA"/>
</dbReference>
<dbReference type="PANTHER" id="PTHR10579:SF43">
    <property type="entry name" value="ZINC FINGER (C3HC4-TYPE RING FINGER) FAMILY PROTEIN"/>
    <property type="match status" value="1"/>
</dbReference>
<evidence type="ECO:0000256" key="2">
    <source>
        <dbReference type="SAM" id="SignalP"/>
    </source>
</evidence>
<dbReference type="PROSITE" id="PS51257">
    <property type="entry name" value="PROKAR_LIPOPROTEIN"/>
    <property type="match status" value="1"/>
</dbReference>
<accession>A0ABQ5QL53</accession>
<dbReference type="Pfam" id="PF12450">
    <property type="entry name" value="vWF_A"/>
    <property type="match status" value="1"/>
</dbReference>
<dbReference type="InterPro" id="IPR021908">
    <property type="entry name" value="YfbK_C"/>
</dbReference>
<dbReference type="InterPro" id="IPR051266">
    <property type="entry name" value="CLCR"/>
</dbReference>
<evidence type="ECO:0000256" key="1">
    <source>
        <dbReference type="SAM" id="MobiDB-lite"/>
    </source>
</evidence>
<proteinExistence type="predicted"/>
<dbReference type="PANTHER" id="PTHR10579">
    <property type="entry name" value="CALCIUM-ACTIVATED CHLORIDE CHANNEL REGULATOR"/>
    <property type="match status" value="1"/>
</dbReference>
<feature type="region of interest" description="Disordered" evidence="1">
    <location>
        <begin position="29"/>
        <end position="58"/>
    </location>
</feature>
<dbReference type="Pfam" id="PF12034">
    <property type="entry name" value="YfbK_C"/>
    <property type="match status" value="1"/>
</dbReference>
<dbReference type="SUPFAM" id="SSF53300">
    <property type="entry name" value="vWA-like"/>
    <property type="match status" value="1"/>
</dbReference>
<protein>
    <recommendedName>
        <fullName evidence="3">VWFA domain-containing protein</fullName>
    </recommendedName>
</protein>
<feature type="signal peptide" evidence="2">
    <location>
        <begin position="1"/>
        <end position="25"/>
    </location>
</feature>
<evidence type="ECO:0000313" key="4">
    <source>
        <dbReference type="EMBL" id="GLH95218.1"/>
    </source>
</evidence>
<comment type="caution">
    <text evidence="4">The sequence shown here is derived from an EMBL/GenBank/DDBJ whole genome shotgun (WGS) entry which is preliminary data.</text>
</comment>
<dbReference type="SMART" id="SM00327">
    <property type="entry name" value="VWA"/>
    <property type="match status" value="1"/>
</dbReference>
<organism evidence="4 5">
    <name type="scientific">Phytohabitans aurantiacus</name>
    <dbReference type="NCBI Taxonomy" id="3016789"/>
    <lineage>
        <taxon>Bacteria</taxon>
        <taxon>Bacillati</taxon>
        <taxon>Actinomycetota</taxon>
        <taxon>Actinomycetes</taxon>
        <taxon>Micromonosporales</taxon>
        <taxon>Micromonosporaceae</taxon>
    </lineage>
</organism>
<sequence length="490" mass="52845">MATSQRLTFLILGIAATLALGACGAANRDSDAVVPAPDRHDPTTPWPDNDGETTVEDDPQSTFAIDVDTASYGYARRLITEGRRPDADQVRPEEFVNSFTQEYPEPKGDGFAVHLDGARLPEFHEAGPDVRLMRVGLRTRGEDARTREDAALTFVVDVSGSMSEPGRLDLVQDALHTLINELRPTDSVAIVAFSGEAEVVREMTRVADARALHDAVDALRTRSSTNLEAGLVLGYQVARDGFRPGRTNRVIVLSDGLANAGNTDAEPILRRVSEEAGKDIALLGVGVGSEYGDTLMEQLADRGDGFVVYVSEPAHARAVFVDQLPASLAVRALDAKVQVTFDRAAVRSYRLIGYENRAVADEDFRDDRVDGGEVGPGHSVTALYAVRLEPETAVSERVARVQARWLDPASRQPAESYDSLTVADLSTPFDRAAPRLRVCYAAAFFAESLRGGKEASLDDLVPVARRASEETGDPAVRDLTSLIGKAGDVD</sequence>